<dbReference type="FunFam" id="3.40.50.150:FF:000461">
    <property type="entry name" value="Sarcosine/dimethylglycine N-methyltransferase"/>
    <property type="match status" value="1"/>
</dbReference>
<evidence type="ECO:0000256" key="4">
    <source>
        <dbReference type="ARBA" id="ARBA00060542"/>
    </source>
</evidence>
<evidence type="ECO:0000256" key="3">
    <source>
        <dbReference type="ARBA" id="ARBA00022691"/>
    </source>
</evidence>
<evidence type="ECO:0000256" key="1">
    <source>
        <dbReference type="ARBA" id="ARBA00022603"/>
    </source>
</evidence>
<reference evidence="6 7" key="1">
    <citation type="submission" date="2019-08" db="EMBL/GenBank/DDBJ databases">
        <authorList>
            <person name="Dhanesh K."/>
            <person name="Kumar G."/>
            <person name="Sasikala C."/>
            <person name="Venkata Ramana C."/>
        </authorList>
    </citation>
    <scope>NUCLEOTIDE SEQUENCE [LARGE SCALE GENOMIC DNA]</scope>
    <source>
        <strain evidence="6 7">JC645</strain>
    </source>
</reference>
<dbReference type="PANTHER" id="PTHR44068">
    <property type="entry name" value="ZGC:194242"/>
    <property type="match status" value="1"/>
</dbReference>
<dbReference type="CDD" id="cd02440">
    <property type="entry name" value="AdoMet_MTases"/>
    <property type="match status" value="1"/>
</dbReference>
<keyword evidence="3" id="KW-0949">S-adenosyl-L-methionine</keyword>
<sequence length="279" mass="31171">MTSTTDQATQTARDYYNSDDADRFYSEVWGGEDIHVGLYRSDDEPIKDASRRTVDHLADQLEGIDSESVVLDIGAGYGGAARRLVQRFGCRVICVNLSEAENQRNRELNAAAGIDDRIEVIDGSFEQLSLEDESVDFVWSQDAILHSGDRSRVFREVDRVLKPGGRFVFTDPMQSDDCPAGVLDPILARIHLSDLGSPGFYQKLGGELGWRDLGFEDHTGQLANHYRRVLETTEQRSADLTGKISADYLERMKAGLKHWIDGGTRGHLAWGVFQFEKPA</sequence>
<comment type="pathway">
    <text evidence="4">Amine and polyamine biosynthesis; betaine biosynthesis via glycine pathway; betaine from glycine: step 3/3.</text>
</comment>
<dbReference type="EMBL" id="VWOX01000022">
    <property type="protein sequence ID" value="KAA5539072.1"/>
    <property type="molecule type" value="Genomic_DNA"/>
</dbReference>
<dbReference type="GO" id="GO:0019286">
    <property type="term" value="P:glycine betaine biosynthetic process from glycine"/>
    <property type="evidence" value="ECO:0007669"/>
    <property type="project" value="UniProtKB-ARBA"/>
</dbReference>
<keyword evidence="1 6" id="KW-0489">Methyltransferase</keyword>
<proteinExistence type="predicted"/>
<evidence type="ECO:0000259" key="5">
    <source>
        <dbReference type="Pfam" id="PF08241"/>
    </source>
</evidence>
<protein>
    <submittedName>
        <fullName evidence="6">Methyltransferase domain-containing protein</fullName>
    </submittedName>
</protein>
<keyword evidence="7" id="KW-1185">Reference proteome</keyword>
<dbReference type="InterPro" id="IPR050447">
    <property type="entry name" value="Erg6_SMT_methyltransf"/>
</dbReference>
<organism evidence="6 7">
    <name type="scientific">Roseiconus nitratireducens</name>
    <dbReference type="NCBI Taxonomy" id="2605748"/>
    <lineage>
        <taxon>Bacteria</taxon>
        <taxon>Pseudomonadati</taxon>
        <taxon>Planctomycetota</taxon>
        <taxon>Planctomycetia</taxon>
        <taxon>Pirellulales</taxon>
        <taxon>Pirellulaceae</taxon>
        <taxon>Roseiconus</taxon>
    </lineage>
</organism>
<dbReference type="GO" id="GO:0052729">
    <property type="term" value="F:dimethylglycine N-methyltransferase activity"/>
    <property type="evidence" value="ECO:0007669"/>
    <property type="project" value="UniProtKB-ARBA"/>
</dbReference>
<dbReference type="PANTHER" id="PTHR44068:SF11">
    <property type="entry name" value="GERANYL DIPHOSPHATE 2-C-METHYLTRANSFERASE"/>
    <property type="match status" value="1"/>
</dbReference>
<dbReference type="Proteomes" id="UP000324479">
    <property type="component" value="Unassembled WGS sequence"/>
</dbReference>
<gene>
    <name evidence="6" type="ORF">FYK55_25375</name>
</gene>
<dbReference type="Pfam" id="PF08241">
    <property type="entry name" value="Methyltransf_11"/>
    <property type="match status" value="1"/>
</dbReference>
<dbReference type="RefSeq" id="WP_150079446.1">
    <property type="nucleotide sequence ID" value="NZ_VWOX01000022.1"/>
</dbReference>
<evidence type="ECO:0000313" key="7">
    <source>
        <dbReference type="Proteomes" id="UP000324479"/>
    </source>
</evidence>
<dbReference type="GO" id="GO:0032259">
    <property type="term" value="P:methylation"/>
    <property type="evidence" value="ECO:0007669"/>
    <property type="project" value="UniProtKB-KW"/>
</dbReference>
<accession>A0A5M6CYJ6</accession>
<evidence type="ECO:0000256" key="2">
    <source>
        <dbReference type="ARBA" id="ARBA00022679"/>
    </source>
</evidence>
<keyword evidence="2 6" id="KW-0808">Transferase</keyword>
<dbReference type="InterPro" id="IPR029063">
    <property type="entry name" value="SAM-dependent_MTases_sf"/>
</dbReference>
<feature type="domain" description="Methyltransferase type 11" evidence="5">
    <location>
        <begin position="71"/>
        <end position="169"/>
    </location>
</feature>
<name>A0A5M6CYJ6_9BACT</name>
<dbReference type="Gene3D" id="3.40.50.150">
    <property type="entry name" value="Vaccinia Virus protein VP39"/>
    <property type="match status" value="1"/>
</dbReference>
<dbReference type="InterPro" id="IPR013216">
    <property type="entry name" value="Methyltransf_11"/>
</dbReference>
<dbReference type="AlphaFoldDB" id="A0A5M6CYJ6"/>
<evidence type="ECO:0000313" key="6">
    <source>
        <dbReference type="EMBL" id="KAA5539072.1"/>
    </source>
</evidence>
<comment type="caution">
    <text evidence="6">The sequence shown here is derived from an EMBL/GenBank/DDBJ whole genome shotgun (WGS) entry which is preliminary data.</text>
</comment>
<dbReference type="SUPFAM" id="SSF53335">
    <property type="entry name" value="S-adenosyl-L-methionine-dependent methyltransferases"/>
    <property type="match status" value="1"/>
</dbReference>